<comment type="caution">
    <text evidence="3">The sequence shown here is derived from an EMBL/GenBank/DDBJ whole genome shotgun (WGS) entry which is preliminary data.</text>
</comment>
<sequence length="447" mass="51350">MEQIYPIYQHYQDPWAPNQPMIPATRVMVQQPRNNNQLPRDRGIFHFTNQINYLRTVKGYQWWRPLFTLFLVLGWVGLAQYVSLYLLISLNWDVSVANPDLFRNMTLTMDNPHWIIVLSTFGTTALSFLPPVIFGTILGDGRPINTVTNRFGKMRWKVLFICAIPAYFWTFIFIWGPSLLSGGYHGLPKGIDTINFILDFLVIMTIIPLQCAAEEYLFRGLILQAFGRWIPQRFVLLAPIVPGLFFASMHTQYHLWGKAQIFFMGLIMGYLVLFTGGLEAGIAFHSANNSMITLGYLFGVFTAGGSDESKISVPEQAANLAQDMAMITLFALSVLLLNHFLGWYKQATVAPYTLKVFRKAPQLHLAQTPLPPYPYYPAYQGAPAYSPAYQGYQNYPAYQAYPAYSGYQPQYQPPYQQPPYQQQPYRAQPYQAYQYYQPYQSYQPYQG</sequence>
<evidence type="ECO:0000256" key="1">
    <source>
        <dbReference type="SAM" id="Phobius"/>
    </source>
</evidence>
<keyword evidence="1" id="KW-0812">Transmembrane</keyword>
<keyword evidence="1" id="KW-1133">Transmembrane helix</keyword>
<proteinExistence type="predicted"/>
<feature type="transmembrane region" description="Helical" evidence="1">
    <location>
        <begin position="196"/>
        <end position="213"/>
    </location>
</feature>
<dbReference type="InterPro" id="IPR003675">
    <property type="entry name" value="Rce1/LyrA-like_dom"/>
</dbReference>
<organism evidence="3 4">
    <name type="scientific">Scardovia inopinata F0304</name>
    <dbReference type="NCBI Taxonomy" id="641146"/>
    <lineage>
        <taxon>Bacteria</taxon>
        <taxon>Bacillati</taxon>
        <taxon>Actinomycetota</taxon>
        <taxon>Actinomycetes</taxon>
        <taxon>Bifidobacteriales</taxon>
        <taxon>Bifidobacteriaceae</taxon>
        <taxon>Scardovia</taxon>
    </lineage>
</organism>
<feature type="transmembrane region" description="Helical" evidence="1">
    <location>
        <begin position="158"/>
        <end position="176"/>
    </location>
</feature>
<dbReference type="Proteomes" id="UP000005777">
    <property type="component" value="Unassembled WGS sequence"/>
</dbReference>
<feature type="transmembrane region" description="Helical" evidence="1">
    <location>
        <begin position="259"/>
        <end position="280"/>
    </location>
</feature>
<keyword evidence="1" id="KW-0472">Membrane</keyword>
<feature type="domain" description="CAAX prenyl protease 2/Lysostaphin resistance protein A-like" evidence="2">
    <location>
        <begin position="200"/>
        <end position="291"/>
    </location>
</feature>
<dbReference type="AlphaFoldDB" id="W5IHN7"/>
<dbReference type="HOGENOM" id="CLU_612348_0_0_11"/>
<feature type="transmembrane region" description="Helical" evidence="1">
    <location>
        <begin position="66"/>
        <end position="92"/>
    </location>
</feature>
<dbReference type="GO" id="GO:0080120">
    <property type="term" value="P:CAAX-box protein maturation"/>
    <property type="evidence" value="ECO:0007669"/>
    <property type="project" value="UniProtKB-ARBA"/>
</dbReference>
<accession>W5IHN7</accession>
<gene>
    <name evidence="3" type="ORF">HMPREF9020_00116</name>
</gene>
<protein>
    <recommendedName>
        <fullName evidence="2">CAAX prenyl protease 2/Lysostaphin resistance protein A-like domain-containing protein</fullName>
    </recommendedName>
</protein>
<feature type="transmembrane region" description="Helical" evidence="1">
    <location>
        <begin position="234"/>
        <end position="253"/>
    </location>
</feature>
<evidence type="ECO:0000259" key="2">
    <source>
        <dbReference type="Pfam" id="PF02517"/>
    </source>
</evidence>
<dbReference type="Pfam" id="PF02517">
    <property type="entry name" value="Rce1-like"/>
    <property type="match status" value="1"/>
</dbReference>
<reference evidence="3 4" key="1">
    <citation type="submission" date="2012-01" db="EMBL/GenBank/DDBJ databases">
        <title>The Genome Sequence of Scardovia inopinata F0304.</title>
        <authorList>
            <consortium name="The Broad Institute Genome Sequencing Platform"/>
            <person name="Ward D."/>
            <person name="Earl A."/>
            <person name="Feldgarden M."/>
            <person name="Gevers D."/>
            <person name="Young S."/>
            <person name="Zeng Q."/>
            <person name="Koehrsen M."/>
            <person name="Alvarado L."/>
            <person name="Berlin A.M."/>
            <person name="Borenstein D."/>
            <person name="Chapman S.B."/>
            <person name="Chen Z."/>
            <person name="Engels R."/>
            <person name="Freedman E."/>
            <person name="Gellesch M."/>
            <person name="Goldberg J."/>
            <person name="Griggs A."/>
            <person name="Gujja S."/>
            <person name="Heilman E.R."/>
            <person name="Heiman D.I."/>
            <person name="Hepburn T.A."/>
            <person name="Howarth C."/>
            <person name="Jen D."/>
            <person name="Larson L."/>
            <person name="Mehta T."/>
            <person name="Park D."/>
            <person name="Pearson M."/>
            <person name="Richards J."/>
            <person name="Roberts A."/>
            <person name="Saif S."/>
            <person name="Shea T.D."/>
            <person name="Shenoy N."/>
            <person name="Sisk P."/>
            <person name="Stolte C."/>
            <person name="Sykes S.N."/>
            <person name="Walk T."/>
            <person name="White J."/>
            <person name="Yandava C."/>
            <person name="Izard J."/>
            <person name="Baranova O.V."/>
            <person name="Blanton J.M."/>
            <person name="Tanner A.C."/>
            <person name="Dewhirst F."/>
            <person name="Haas B."/>
            <person name="Nusbaum C."/>
            <person name="Birren B."/>
        </authorList>
    </citation>
    <scope>NUCLEOTIDE SEQUENCE [LARGE SCALE GENOMIC DNA]</scope>
    <source>
        <strain evidence="3 4">F0304</strain>
    </source>
</reference>
<dbReference type="GO" id="GO:0004175">
    <property type="term" value="F:endopeptidase activity"/>
    <property type="evidence" value="ECO:0007669"/>
    <property type="project" value="UniProtKB-ARBA"/>
</dbReference>
<feature type="transmembrane region" description="Helical" evidence="1">
    <location>
        <begin position="287"/>
        <end position="304"/>
    </location>
</feature>
<feature type="transmembrane region" description="Helical" evidence="1">
    <location>
        <begin position="112"/>
        <end position="138"/>
    </location>
</feature>
<dbReference type="RefSeq" id="WP_050752352.1">
    <property type="nucleotide sequence ID" value="NZ_GG770225.1"/>
</dbReference>
<dbReference type="EMBL" id="ADCX01000002">
    <property type="protein sequence ID" value="EFG26497.2"/>
    <property type="molecule type" value="Genomic_DNA"/>
</dbReference>
<name>W5IHN7_SCAIO</name>
<feature type="transmembrane region" description="Helical" evidence="1">
    <location>
        <begin position="324"/>
        <end position="344"/>
    </location>
</feature>
<keyword evidence="4" id="KW-1185">Reference proteome</keyword>
<dbReference type="eggNOG" id="COG1266">
    <property type="taxonomic scope" value="Bacteria"/>
</dbReference>
<evidence type="ECO:0000313" key="4">
    <source>
        <dbReference type="Proteomes" id="UP000005777"/>
    </source>
</evidence>
<evidence type="ECO:0000313" key="3">
    <source>
        <dbReference type="EMBL" id="EFG26497.2"/>
    </source>
</evidence>